<reference evidence="3 4" key="1">
    <citation type="submission" date="2019-11" db="EMBL/GenBank/DDBJ databases">
        <authorList>
            <person name="Holert J."/>
        </authorList>
    </citation>
    <scope>NUCLEOTIDE SEQUENCE [LARGE SCALE GENOMIC DNA]</scope>
    <source>
        <strain evidence="3">BC8_1</strain>
    </source>
</reference>
<dbReference type="NCBIfam" id="TIGR03083">
    <property type="entry name" value="maleylpyruvate isomerase family mycothiol-dependent enzyme"/>
    <property type="match status" value="1"/>
</dbReference>
<dbReference type="InterPro" id="IPR024344">
    <property type="entry name" value="MDMPI_metal-binding"/>
</dbReference>
<dbReference type="Gene3D" id="1.20.120.450">
    <property type="entry name" value="dinb family like domain"/>
    <property type="match status" value="1"/>
</dbReference>
<organism evidence="3 4">
    <name type="scientific">Mycolicibacterium vanbaalenii</name>
    <name type="common">Mycobacterium vanbaalenii</name>
    <dbReference type="NCBI Taxonomy" id="110539"/>
    <lineage>
        <taxon>Bacteria</taxon>
        <taxon>Bacillati</taxon>
        <taxon>Actinomycetota</taxon>
        <taxon>Actinomycetes</taxon>
        <taxon>Mycobacteriales</taxon>
        <taxon>Mycobacteriaceae</taxon>
        <taxon>Mycolicibacterium</taxon>
    </lineage>
</organism>
<dbReference type="Pfam" id="PF11716">
    <property type="entry name" value="MDMPI_N"/>
    <property type="match status" value="1"/>
</dbReference>
<dbReference type="InterPro" id="IPR036527">
    <property type="entry name" value="SCP2_sterol-bd_dom_sf"/>
</dbReference>
<accession>A0A5S9RC71</accession>
<name>A0A5S9RC71_MYCVN</name>
<dbReference type="OrthoDB" id="154293at2"/>
<dbReference type="SUPFAM" id="SSF55718">
    <property type="entry name" value="SCP-like"/>
    <property type="match status" value="1"/>
</dbReference>
<dbReference type="Proteomes" id="UP000430146">
    <property type="component" value="Unassembled WGS sequence"/>
</dbReference>
<sequence>MGQPETRSLDELRSALQHCYAAFEALCAELSDDEWQAQSLCPDWTVRGVVDHVTSIEAVMAGWLPDDSTTPPPFERAGEFLTDSTPYPDKVRAVYDLRRRDLAALADDDLDRPCWTPVGPGTYGRFLAIRVFDFWVHERDITIPLGRATDDTGVAAEIALAEVENSIGYIVGKKVGLPDGKSLTFDLTGPLTRRLHVAVDGRAARVEHLDHPDVTVTTDSATFVMLACGRIDPQAQIDSGAISWTGDDELGDRAARNLRFTM</sequence>
<dbReference type="Gene3D" id="3.30.1050.10">
    <property type="entry name" value="SCP2 sterol-binding domain"/>
    <property type="match status" value="1"/>
</dbReference>
<dbReference type="InterPro" id="IPR017517">
    <property type="entry name" value="Maleyloyr_isom"/>
</dbReference>
<keyword evidence="4" id="KW-1185">Reference proteome</keyword>
<dbReference type="GO" id="GO:0046872">
    <property type="term" value="F:metal ion binding"/>
    <property type="evidence" value="ECO:0007669"/>
    <property type="project" value="InterPro"/>
</dbReference>
<feature type="domain" description="Mycothiol-dependent maleylpyruvate isomerase metal-binding" evidence="2">
    <location>
        <begin position="18"/>
        <end position="141"/>
    </location>
</feature>
<proteinExistence type="predicted"/>
<evidence type="ECO:0008006" key="5">
    <source>
        <dbReference type="Google" id="ProtNLM"/>
    </source>
</evidence>
<protein>
    <recommendedName>
        <fullName evidence="5">Mycothiol-dependent maleylpyruvate isomerase metal-binding domain-containing protein</fullName>
    </recommendedName>
</protein>
<evidence type="ECO:0000313" key="3">
    <source>
        <dbReference type="EMBL" id="CAA0138295.1"/>
    </source>
</evidence>
<evidence type="ECO:0000259" key="2">
    <source>
        <dbReference type="Pfam" id="PF11716"/>
    </source>
</evidence>
<evidence type="ECO:0000259" key="1">
    <source>
        <dbReference type="Pfam" id="PF07398"/>
    </source>
</evidence>
<feature type="domain" description="MDMPI C-terminal" evidence="1">
    <location>
        <begin position="157"/>
        <end position="252"/>
    </location>
</feature>
<evidence type="ECO:0000313" key="4">
    <source>
        <dbReference type="Proteomes" id="UP000430146"/>
    </source>
</evidence>
<dbReference type="RefSeq" id="WP_159235507.1">
    <property type="nucleotide sequence ID" value="NZ_CACSIP010000076.1"/>
</dbReference>
<gene>
    <name evidence="3" type="ORF">AELLOGFF_02431</name>
</gene>
<dbReference type="Pfam" id="PF07398">
    <property type="entry name" value="MDMPI_C"/>
    <property type="match status" value="1"/>
</dbReference>
<dbReference type="InterPro" id="IPR010872">
    <property type="entry name" value="MDMPI_C-term_domain"/>
</dbReference>
<dbReference type="InterPro" id="IPR034660">
    <property type="entry name" value="DinB/YfiT-like"/>
</dbReference>
<dbReference type="AlphaFoldDB" id="A0A5S9RC71"/>
<dbReference type="SUPFAM" id="SSF109854">
    <property type="entry name" value="DinB/YfiT-like putative metalloenzymes"/>
    <property type="match status" value="1"/>
</dbReference>
<dbReference type="EMBL" id="CACSIP010000076">
    <property type="protein sequence ID" value="CAA0138295.1"/>
    <property type="molecule type" value="Genomic_DNA"/>
</dbReference>